<organism evidence="2 3">
    <name type="scientific">Corynespora cassiicola Philippines</name>
    <dbReference type="NCBI Taxonomy" id="1448308"/>
    <lineage>
        <taxon>Eukaryota</taxon>
        <taxon>Fungi</taxon>
        <taxon>Dikarya</taxon>
        <taxon>Ascomycota</taxon>
        <taxon>Pezizomycotina</taxon>
        <taxon>Dothideomycetes</taxon>
        <taxon>Pleosporomycetidae</taxon>
        <taxon>Pleosporales</taxon>
        <taxon>Corynesporascaceae</taxon>
        <taxon>Corynespora</taxon>
    </lineage>
</organism>
<gene>
    <name evidence="2" type="ORF">BS50DRAFT_584451</name>
</gene>
<proteinExistence type="predicted"/>
<protein>
    <submittedName>
        <fullName evidence="2">Uncharacterized protein</fullName>
    </submittedName>
</protein>
<feature type="region of interest" description="Disordered" evidence="1">
    <location>
        <begin position="1"/>
        <end position="22"/>
    </location>
</feature>
<evidence type="ECO:0000256" key="1">
    <source>
        <dbReference type="SAM" id="MobiDB-lite"/>
    </source>
</evidence>
<reference evidence="2 3" key="1">
    <citation type="journal article" date="2018" name="Front. Microbiol.">
        <title>Genome-Wide Analysis of Corynespora cassiicola Leaf Fall Disease Putative Effectors.</title>
        <authorList>
            <person name="Lopez D."/>
            <person name="Ribeiro S."/>
            <person name="Label P."/>
            <person name="Fumanal B."/>
            <person name="Venisse J.S."/>
            <person name="Kohler A."/>
            <person name="de Oliveira R.R."/>
            <person name="Labutti K."/>
            <person name="Lipzen A."/>
            <person name="Lail K."/>
            <person name="Bauer D."/>
            <person name="Ohm R.A."/>
            <person name="Barry K.W."/>
            <person name="Spatafora J."/>
            <person name="Grigoriev I.V."/>
            <person name="Martin F.M."/>
            <person name="Pujade-Renaud V."/>
        </authorList>
    </citation>
    <scope>NUCLEOTIDE SEQUENCE [LARGE SCALE GENOMIC DNA]</scope>
    <source>
        <strain evidence="2 3">Philippines</strain>
    </source>
</reference>
<sequence length="457" mass="51075">MDPNQNSHMLSDPDAPVGARDLTPGSDIDADAIFPKEYVCLNNIPKYDYMYSGTENISFTMVEIIVFLPNLFHDASITERLLNNGLQTTVHSYILKNFRWNTERITQGLSTSTIKKNNSKAMKGRYGDWSVSSHVKPHDWDWMNISMNGFVPNWVLKGETQEYGSSIPFQTLIRGVKKLPEGYDSADLTRALRYTLENPRWDMNGQLVEYLFPDDLQNILNITGRTEVTMAHTDGQIIMRYREKMRHEIALARTIALGEKPNTPQTPPKSPESNPVAIIGLSTYHTPYPESPKESDTGCSLATYSTPDPGSSRDAEVNLGQSTYSMPDSYPTNIDPNLPVYHTPASEQWGLSEADSTESGTTPELEHYTNSDADSPFMTGTRENTEEHQISNPTGILSHGPKELLRECMEAFDPENLSDLAVAARIALQPDQIGVDWFVEDTEFLLSISAMAAYNSG</sequence>
<feature type="region of interest" description="Disordered" evidence="1">
    <location>
        <begin position="351"/>
        <end position="376"/>
    </location>
</feature>
<dbReference type="Proteomes" id="UP000240883">
    <property type="component" value="Unassembled WGS sequence"/>
</dbReference>
<name>A0A2T2NZM2_CORCC</name>
<feature type="region of interest" description="Disordered" evidence="1">
    <location>
        <begin position="255"/>
        <end position="276"/>
    </location>
</feature>
<dbReference type="AlphaFoldDB" id="A0A2T2NZM2"/>
<evidence type="ECO:0000313" key="3">
    <source>
        <dbReference type="Proteomes" id="UP000240883"/>
    </source>
</evidence>
<accession>A0A2T2NZM2</accession>
<dbReference type="EMBL" id="KZ678131">
    <property type="protein sequence ID" value="PSN70875.1"/>
    <property type="molecule type" value="Genomic_DNA"/>
</dbReference>
<evidence type="ECO:0000313" key="2">
    <source>
        <dbReference type="EMBL" id="PSN70875.1"/>
    </source>
</evidence>
<dbReference type="OrthoDB" id="3795517at2759"/>
<keyword evidence="3" id="KW-1185">Reference proteome</keyword>